<dbReference type="SUPFAM" id="SSF50715">
    <property type="entry name" value="Ribosomal protein L25-like"/>
    <property type="match status" value="1"/>
</dbReference>
<dbReference type="Pfam" id="PF14693">
    <property type="entry name" value="Ribosomal_TL5_C"/>
    <property type="match status" value="1"/>
</dbReference>
<evidence type="ECO:0000259" key="7">
    <source>
        <dbReference type="Pfam" id="PF14693"/>
    </source>
</evidence>
<evidence type="ECO:0000256" key="4">
    <source>
        <dbReference type="ARBA" id="ARBA00023274"/>
    </source>
</evidence>
<dbReference type="InterPro" id="IPR001021">
    <property type="entry name" value="Ribosomal_bL25_long"/>
</dbReference>
<keyword evidence="1 5" id="KW-0699">rRNA-binding</keyword>
<feature type="domain" description="Large ribosomal subunit protein bL25 beta" evidence="7">
    <location>
        <begin position="98"/>
        <end position="179"/>
    </location>
</feature>
<dbReference type="Proteomes" id="UP001299068">
    <property type="component" value="Unassembled WGS sequence"/>
</dbReference>
<dbReference type="NCBIfam" id="TIGR00731">
    <property type="entry name" value="bL25_bact_ctc"/>
    <property type="match status" value="1"/>
</dbReference>
<dbReference type="EMBL" id="JAIKTU010000004">
    <property type="protein sequence ID" value="MBY0754879.1"/>
    <property type="molecule type" value="Genomic_DNA"/>
</dbReference>
<dbReference type="RefSeq" id="WP_221859762.1">
    <property type="nucleotide sequence ID" value="NZ_JAIKTU010000004.1"/>
</dbReference>
<dbReference type="PANTHER" id="PTHR33284:SF1">
    <property type="entry name" value="RIBOSOMAL PROTEIN L25_GLN-TRNA SYNTHETASE, ANTI-CODON-BINDING DOMAIN-CONTAINING PROTEIN"/>
    <property type="match status" value="1"/>
</dbReference>
<sequence>MGELTIKERNKVSNSGRKSRAKGLVPGVIYGKGMSNLMFEVGCLELGKEISNSGEHGILNVNFNGETKSALIKEVQREPINHDVIHLDLELLDGNSQIETDIPIQYVGEGFLTQKGAVLQKEKDLVKISCESNKLPKSIKLNVSKGVDGSVYKLGDLEFGEEITVLESLDTVIAAVANERKLTSDLMAEEKSEVINDKVHK</sequence>
<comment type="similarity">
    <text evidence="5">Belongs to the bacterial ribosomal protein bL25 family. CTC subfamily.</text>
</comment>
<dbReference type="Gene3D" id="2.40.240.10">
    <property type="entry name" value="Ribosomal Protein L25, Chain P"/>
    <property type="match status" value="1"/>
</dbReference>
<dbReference type="InterPro" id="IPR037121">
    <property type="entry name" value="Ribosomal_bL25_C"/>
</dbReference>
<organism evidence="8 9">
    <name type="scientific">Clostridium sardiniense</name>
    <name type="common">Clostridium absonum</name>
    <dbReference type="NCBI Taxonomy" id="29369"/>
    <lineage>
        <taxon>Bacteria</taxon>
        <taxon>Bacillati</taxon>
        <taxon>Bacillota</taxon>
        <taxon>Clostridia</taxon>
        <taxon>Eubacteriales</taxon>
        <taxon>Clostridiaceae</taxon>
        <taxon>Clostridium</taxon>
    </lineage>
</organism>
<gene>
    <name evidence="5" type="primary">rplY</name>
    <name evidence="5" type="synonym">ctc</name>
    <name evidence="8" type="ORF">K5V21_05360</name>
</gene>
<keyword evidence="4 5" id="KW-0687">Ribonucleoprotein</keyword>
<evidence type="ECO:0000313" key="8">
    <source>
        <dbReference type="EMBL" id="MBY0754879.1"/>
    </source>
</evidence>
<dbReference type="InterPro" id="IPR011035">
    <property type="entry name" value="Ribosomal_bL25/Gln-tRNA_synth"/>
</dbReference>
<keyword evidence="2 5" id="KW-0694">RNA-binding</keyword>
<dbReference type="CDD" id="cd00495">
    <property type="entry name" value="Ribosomal_L25_TL5_CTC"/>
    <property type="match status" value="1"/>
</dbReference>
<keyword evidence="3 5" id="KW-0689">Ribosomal protein</keyword>
<evidence type="ECO:0000256" key="3">
    <source>
        <dbReference type="ARBA" id="ARBA00022980"/>
    </source>
</evidence>
<dbReference type="Pfam" id="PF01386">
    <property type="entry name" value="Ribosomal_L25p"/>
    <property type="match status" value="1"/>
</dbReference>
<dbReference type="InterPro" id="IPR029751">
    <property type="entry name" value="Ribosomal_L25_dom"/>
</dbReference>
<comment type="caution">
    <text evidence="8">The sequence shown here is derived from an EMBL/GenBank/DDBJ whole genome shotgun (WGS) entry which is preliminary data.</text>
</comment>
<name>A0ABS7KVY6_CLOSR</name>
<evidence type="ECO:0000313" key="9">
    <source>
        <dbReference type="Proteomes" id="UP001299068"/>
    </source>
</evidence>
<protein>
    <recommendedName>
        <fullName evidence="5">Large ribosomal subunit protein bL25</fullName>
    </recommendedName>
    <alternativeName>
        <fullName evidence="5">General stress protein CTC</fullName>
    </alternativeName>
</protein>
<keyword evidence="9" id="KW-1185">Reference proteome</keyword>
<comment type="subunit">
    <text evidence="5">Part of the 50S ribosomal subunit; part of the 5S rRNA/L5/L18/L25 subcomplex. Contacts the 5S rRNA. Binds to the 5S rRNA independently of L5 and L18.</text>
</comment>
<dbReference type="HAMAP" id="MF_01334">
    <property type="entry name" value="Ribosomal_bL25_CTC"/>
    <property type="match status" value="1"/>
</dbReference>
<accession>A0ABS7KVY6</accession>
<feature type="domain" description="Large ribosomal subunit protein bL25 L25" evidence="6">
    <location>
        <begin position="4"/>
        <end position="89"/>
    </location>
</feature>
<comment type="function">
    <text evidence="5">This is one of the proteins that binds to the 5S RNA in the ribosome where it forms part of the central protuberance.</text>
</comment>
<dbReference type="InterPro" id="IPR020057">
    <property type="entry name" value="Ribosomal_bL25_b-dom"/>
</dbReference>
<dbReference type="PANTHER" id="PTHR33284">
    <property type="entry name" value="RIBOSOMAL PROTEIN L25/GLN-TRNA SYNTHETASE, ANTI-CODON-BINDING DOMAIN-CONTAINING PROTEIN"/>
    <property type="match status" value="1"/>
</dbReference>
<evidence type="ECO:0000256" key="2">
    <source>
        <dbReference type="ARBA" id="ARBA00022884"/>
    </source>
</evidence>
<reference evidence="8 9" key="1">
    <citation type="journal article" date="2021" name="Cell Host Microbe">
        <title>in vivo commensal control of Clostridioides difficile virulence.</title>
        <authorList>
            <person name="Girinathan B.P."/>
            <person name="Dibenedetto N."/>
            <person name="Worley J.N."/>
            <person name="Peltier J."/>
            <person name="Arrieta-Ortiz M.L."/>
            <person name="Rupa Christinal Immanuel S."/>
            <person name="Lavin R."/>
            <person name="Delaney M.L."/>
            <person name="Cummins C."/>
            <person name="Hoffmann M."/>
            <person name="Luo Y."/>
            <person name="Gonzalez-Escalona N."/>
            <person name="Allard M."/>
            <person name="Onderdonk A.B."/>
            <person name="Gerber G.K."/>
            <person name="Sonenshein A.L."/>
            <person name="Baliga N."/>
            <person name="Dupuy B."/>
            <person name="Bry L."/>
        </authorList>
    </citation>
    <scope>NUCLEOTIDE SEQUENCE [LARGE SCALE GENOMIC DNA]</scope>
    <source>
        <strain evidence="8 9">DSM 599</strain>
    </source>
</reference>
<evidence type="ECO:0000256" key="1">
    <source>
        <dbReference type="ARBA" id="ARBA00022730"/>
    </source>
</evidence>
<proteinExistence type="inferred from homology"/>
<evidence type="ECO:0000259" key="6">
    <source>
        <dbReference type="Pfam" id="PF01386"/>
    </source>
</evidence>
<dbReference type="InterPro" id="IPR020930">
    <property type="entry name" value="Ribosomal_uL5_bac-type"/>
</dbReference>
<dbReference type="InterPro" id="IPR020056">
    <property type="entry name" value="Rbsml_bL25/Gln-tRNA_synth_N"/>
</dbReference>
<dbReference type="GO" id="GO:0005840">
    <property type="term" value="C:ribosome"/>
    <property type="evidence" value="ECO:0007669"/>
    <property type="project" value="UniProtKB-KW"/>
</dbReference>
<dbReference type="Gene3D" id="2.170.120.20">
    <property type="entry name" value="Ribosomal protein L25, beta domain"/>
    <property type="match status" value="1"/>
</dbReference>
<evidence type="ECO:0000256" key="5">
    <source>
        <dbReference type="HAMAP-Rule" id="MF_01334"/>
    </source>
</evidence>